<organism evidence="10 11">
    <name type="scientific">Atta cephalotes</name>
    <name type="common">Leafcutter ant</name>
    <dbReference type="NCBI Taxonomy" id="12957"/>
    <lineage>
        <taxon>Eukaryota</taxon>
        <taxon>Metazoa</taxon>
        <taxon>Ecdysozoa</taxon>
        <taxon>Arthropoda</taxon>
        <taxon>Hexapoda</taxon>
        <taxon>Insecta</taxon>
        <taxon>Pterygota</taxon>
        <taxon>Neoptera</taxon>
        <taxon>Endopterygota</taxon>
        <taxon>Hymenoptera</taxon>
        <taxon>Apocrita</taxon>
        <taxon>Aculeata</taxon>
        <taxon>Formicoidea</taxon>
        <taxon>Formicidae</taxon>
        <taxon>Myrmicinae</taxon>
        <taxon>Atta</taxon>
    </lineage>
</organism>
<evidence type="ECO:0000256" key="2">
    <source>
        <dbReference type="ARBA" id="ARBA00022475"/>
    </source>
</evidence>
<evidence type="ECO:0000313" key="10">
    <source>
        <dbReference type="EnsemblMetazoa" id="XP_012061275.1"/>
    </source>
</evidence>
<keyword evidence="9" id="KW-0732">Signal</keyword>
<evidence type="ECO:0000256" key="1">
    <source>
        <dbReference type="ARBA" id="ARBA00004651"/>
    </source>
</evidence>
<evidence type="ECO:0000256" key="9">
    <source>
        <dbReference type="SAM" id="SignalP"/>
    </source>
</evidence>
<keyword evidence="11" id="KW-1185">Reference proteome</keyword>
<dbReference type="AlphaFoldDB" id="A0A158NUR7"/>
<protein>
    <recommendedName>
        <fullName evidence="12">Ionotropic glutamate receptor C-terminal domain-containing protein</fullName>
    </recommendedName>
</protein>
<dbReference type="PANTHER" id="PTHR42643:SF38">
    <property type="entry name" value="IONOTROPIC RECEPTOR 100A"/>
    <property type="match status" value="1"/>
</dbReference>
<proteinExistence type="predicted"/>
<evidence type="ECO:0000256" key="6">
    <source>
        <dbReference type="ARBA" id="ARBA00023170"/>
    </source>
</evidence>
<evidence type="ECO:0000256" key="8">
    <source>
        <dbReference type="SAM" id="Phobius"/>
    </source>
</evidence>
<dbReference type="SUPFAM" id="SSF53850">
    <property type="entry name" value="Periplasmic binding protein-like II"/>
    <property type="match status" value="1"/>
</dbReference>
<evidence type="ECO:0000313" key="11">
    <source>
        <dbReference type="Proteomes" id="UP000005205"/>
    </source>
</evidence>
<dbReference type="KEGG" id="acep:105624526"/>
<reference evidence="11" key="1">
    <citation type="journal article" date="2011" name="PLoS Genet.">
        <title>The genome sequence of the leaf-cutter ant Atta cephalotes reveals insights into its obligate symbiotic lifestyle.</title>
        <authorList>
            <person name="Suen G."/>
            <person name="Teiling C."/>
            <person name="Li L."/>
            <person name="Holt C."/>
            <person name="Abouheif E."/>
            <person name="Bornberg-Bauer E."/>
            <person name="Bouffard P."/>
            <person name="Caldera E.J."/>
            <person name="Cash E."/>
            <person name="Cavanaugh A."/>
            <person name="Denas O."/>
            <person name="Elhaik E."/>
            <person name="Fave M.J."/>
            <person name="Gadau J."/>
            <person name="Gibson J.D."/>
            <person name="Graur D."/>
            <person name="Grubbs K.J."/>
            <person name="Hagen D.E."/>
            <person name="Harkins T.T."/>
            <person name="Helmkampf M."/>
            <person name="Hu H."/>
            <person name="Johnson B.R."/>
            <person name="Kim J."/>
            <person name="Marsh S.E."/>
            <person name="Moeller J.A."/>
            <person name="Munoz-Torres M.C."/>
            <person name="Murphy M.C."/>
            <person name="Naughton M.C."/>
            <person name="Nigam S."/>
            <person name="Overson R."/>
            <person name="Rajakumar R."/>
            <person name="Reese J.T."/>
            <person name="Scott J.J."/>
            <person name="Smith C.R."/>
            <person name="Tao S."/>
            <person name="Tsutsui N.D."/>
            <person name="Viljakainen L."/>
            <person name="Wissler L."/>
            <person name="Yandell M.D."/>
            <person name="Zimmer F."/>
            <person name="Taylor J."/>
            <person name="Slater S.C."/>
            <person name="Clifton S.W."/>
            <person name="Warren W.C."/>
            <person name="Elsik C.G."/>
            <person name="Smith C.D."/>
            <person name="Weinstock G.M."/>
            <person name="Gerardo N.M."/>
            <person name="Currie C.R."/>
        </authorList>
    </citation>
    <scope>NUCLEOTIDE SEQUENCE [LARGE SCALE GENOMIC DNA]</scope>
</reference>
<feature type="chain" id="PRO_5007629600" description="Ionotropic glutamate receptor C-terminal domain-containing protein" evidence="9">
    <location>
        <begin position="19"/>
        <end position="653"/>
    </location>
</feature>
<gene>
    <name evidence="10" type="primary">105624526</name>
</gene>
<evidence type="ECO:0000256" key="3">
    <source>
        <dbReference type="ARBA" id="ARBA00022692"/>
    </source>
</evidence>
<dbReference type="PANTHER" id="PTHR42643">
    <property type="entry name" value="IONOTROPIC RECEPTOR 20A-RELATED"/>
    <property type="match status" value="1"/>
</dbReference>
<evidence type="ECO:0000256" key="5">
    <source>
        <dbReference type="ARBA" id="ARBA00023136"/>
    </source>
</evidence>
<dbReference type="Proteomes" id="UP000005205">
    <property type="component" value="Unassembled WGS sequence"/>
</dbReference>
<reference evidence="10" key="2">
    <citation type="submission" date="2016-04" db="UniProtKB">
        <authorList>
            <consortium name="EnsemblMetazoa"/>
        </authorList>
    </citation>
    <scope>IDENTIFICATION</scope>
</reference>
<dbReference type="InterPro" id="IPR052192">
    <property type="entry name" value="Insect_Ionotropic_Sensory_Rcpt"/>
</dbReference>
<keyword evidence="5 8" id="KW-0472">Membrane</keyword>
<keyword evidence="3 8" id="KW-0812">Transmembrane</keyword>
<name>A0A158NUR7_ATTCE</name>
<evidence type="ECO:0008006" key="12">
    <source>
        <dbReference type="Google" id="ProtNLM"/>
    </source>
</evidence>
<feature type="transmembrane region" description="Helical" evidence="8">
    <location>
        <begin position="617"/>
        <end position="641"/>
    </location>
</feature>
<feature type="transmembrane region" description="Helical" evidence="8">
    <location>
        <begin position="428"/>
        <end position="452"/>
    </location>
</feature>
<dbReference type="InParanoid" id="A0A158NUR7"/>
<feature type="signal peptide" evidence="9">
    <location>
        <begin position="1"/>
        <end position="18"/>
    </location>
</feature>
<dbReference type="EnsemblMetazoa" id="XM_012205885.1">
    <property type="protein sequence ID" value="XP_012061275.1"/>
    <property type="gene ID" value="LOC105624526"/>
</dbReference>
<keyword evidence="6" id="KW-0675">Receptor</keyword>
<keyword evidence="4 8" id="KW-1133">Transmembrane helix</keyword>
<dbReference type="OrthoDB" id="8195814at2759"/>
<feature type="transmembrane region" description="Helical" evidence="8">
    <location>
        <begin position="342"/>
        <end position="360"/>
    </location>
</feature>
<dbReference type="EMBL" id="ADTU01026688">
    <property type="status" value="NOT_ANNOTATED_CDS"/>
    <property type="molecule type" value="Genomic_DNA"/>
</dbReference>
<dbReference type="GO" id="GO:0005886">
    <property type="term" value="C:plasma membrane"/>
    <property type="evidence" value="ECO:0007669"/>
    <property type="project" value="UniProtKB-SubCell"/>
</dbReference>
<sequence length="653" mass="76304">MSSAILFYLLMLSTITVAKTTADRTYKIIVKNNVSRSEDENLKIILNYVRSKQIFSSSIFCLVSSDDQSNVVHLLSKYIASESIVSYKITTNNFSRKYTWQSRVDLTWIFIIDNMNILNSFIHEQSHIWKAVNQYLIIVTTTNTISPREIFQTVWKLYGVYRIVIILIEDDFRCLRRYLPFEKNRQNKYGVIRKICLMDQEDNVELYTNFENLNGYPIHVVMFSPLKVTFDNDTNRSNKSENFDKLDMKVKLLLEQTMGTKFRIIELPHLVNSYDPFLRALQYIEDGESEIIIINFLVHEYKEYRRYEFIASLYEDKVCLITLTAGFMPKSYMPIMSFASNLWVALAIYNILVSVLWFLIKYCSVSFRRRKAVLLPLTRTTGYILSQRSDLPLRIHPYVSSCFDLIETSCYPLKEASGSAGSTTAQRAFLIGTLFFGLIVTSLYQSCLMFSLSNPFHYPELNTLEDVAYSNFTIITKYNNFKENTFLGNTTLDNKLRSKVELLISKKSTFDSVIFDKKIGIIRLSLVNLEDKSRYYDVDGNDLLHIVEECPSTSTLSYIIRLHSPYRDRINGLLLRMQQMGFVHLWYEQVTYPLYVAKQKRKIDKSERKIKLTMEHYSLTFIGLMISLLSCILVFLAEIYFAKRSSYKSLFLQ</sequence>
<accession>A0A158NUR7</accession>
<comment type="subcellular location">
    <subcellularLocation>
        <location evidence="1">Cell membrane</location>
        <topology evidence="1">Multi-pass membrane protein</topology>
    </subcellularLocation>
</comment>
<dbReference type="eggNOG" id="ENOG502SPRF">
    <property type="taxonomic scope" value="Eukaryota"/>
</dbReference>
<evidence type="ECO:0000256" key="7">
    <source>
        <dbReference type="ARBA" id="ARBA00023180"/>
    </source>
</evidence>
<evidence type="ECO:0000256" key="4">
    <source>
        <dbReference type="ARBA" id="ARBA00022989"/>
    </source>
</evidence>
<keyword evidence="7" id="KW-0325">Glycoprotein</keyword>
<keyword evidence="2" id="KW-1003">Cell membrane</keyword>